<dbReference type="Proteomes" id="UP001519667">
    <property type="component" value="Unassembled WGS sequence"/>
</dbReference>
<name>A0ABS5XGL2_9GAMM</name>
<keyword evidence="2" id="KW-1185">Reference proteome</keyword>
<organism evidence="1 2">
    <name type="scientific">Metapseudomonas boanensis</name>
    <dbReference type="NCBI Taxonomy" id="2822138"/>
    <lineage>
        <taxon>Bacteria</taxon>
        <taxon>Pseudomonadati</taxon>
        <taxon>Pseudomonadota</taxon>
        <taxon>Gammaproteobacteria</taxon>
        <taxon>Pseudomonadales</taxon>
        <taxon>Pseudomonadaceae</taxon>
        <taxon>Metapseudomonas</taxon>
    </lineage>
</organism>
<gene>
    <name evidence="1" type="ORF">J7302_09145</name>
</gene>
<proteinExistence type="predicted"/>
<protein>
    <submittedName>
        <fullName evidence="1">Virulence-associated protein E</fullName>
    </submittedName>
</protein>
<sequence length="130" mass="14671">MMPADKLLPQLSRVQQVKPKQWTALCPAHDDQTPSLRIVETADGTLLLKCWAGCTAAEIVEAVELTLRDLFPEDHQRPARRGPHRAAIDHERRIVVFGLLLLAQGAKLPLSDLERLETARRRLARLEGRK</sequence>
<evidence type="ECO:0000313" key="2">
    <source>
        <dbReference type="Proteomes" id="UP001519667"/>
    </source>
</evidence>
<dbReference type="Gene3D" id="3.90.580.10">
    <property type="entry name" value="Zinc finger, CHC2-type domain"/>
    <property type="match status" value="1"/>
</dbReference>
<comment type="caution">
    <text evidence="1">The sequence shown here is derived from an EMBL/GenBank/DDBJ whole genome shotgun (WGS) entry which is preliminary data.</text>
</comment>
<accession>A0ABS5XGL2</accession>
<dbReference type="InterPro" id="IPR036977">
    <property type="entry name" value="DNA_primase_Znf_CHC2"/>
</dbReference>
<dbReference type="EMBL" id="JAGTIS010000003">
    <property type="protein sequence ID" value="MBT8766296.1"/>
    <property type="molecule type" value="Genomic_DNA"/>
</dbReference>
<reference evidence="1 2" key="1">
    <citation type="submission" date="2021-04" db="EMBL/GenBank/DDBJ databases">
        <title>Pseudomonas boanensis sp. nov., a bacterium isolated from river water used for household purposes in Boane District, Mozambique.</title>
        <authorList>
            <person name="Nicklasson M."/>
            <person name="Martin-Rodriguez A.J."/>
            <person name="Thorell K."/>
            <person name="Neves L."/>
            <person name="Mussagy A."/>
            <person name="Rydberg H.A."/>
            <person name="Hernroth B."/>
            <person name="Svensson-Stadler L."/>
            <person name="Sjoling A."/>
        </authorList>
    </citation>
    <scope>NUCLEOTIDE SEQUENCE [LARGE SCALE GENOMIC DNA]</scope>
    <source>
        <strain evidence="1 2">DB1</strain>
    </source>
</reference>
<dbReference type="RefSeq" id="WP_215372939.1">
    <property type="nucleotide sequence ID" value="NZ_JAGTIS010000003.1"/>
</dbReference>
<evidence type="ECO:0000313" key="1">
    <source>
        <dbReference type="EMBL" id="MBT8766296.1"/>
    </source>
</evidence>